<dbReference type="InterPro" id="IPR001482">
    <property type="entry name" value="T2SS/T4SS_dom"/>
</dbReference>
<dbReference type="SUPFAM" id="SSF52540">
    <property type="entry name" value="P-loop containing nucleoside triphosphate hydrolases"/>
    <property type="match status" value="1"/>
</dbReference>
<feature type="domain" description="AAA+ ATPase" evidence="2">
    <location>
        <begin position="171"/>
        <end position="309"/>
    </location>
</feature>
<dbReference type="InterPro" id="IPR050921">
    <property type="entry name" value="T4SS_GSP_E_ATPase"/>
</dbReference>
<dbReference type="SMART" id="SM00382">
    <property type="entry name" value="AAA"/>
    <property type="match status" value="1"/>
</dbReference>
<comment type="caution">
    <text evidence="3">The sequence shown here is derived from an EMBL/GenBank/DDBJ whole genome shotgun (WGS) entry which is preliminary data.</text>
</comment>
<dbReference type="PANTHER" id="PTHR30486">
    <property type="entry name" value="TWITCHING MOTILITY PROTEIN PILT"/>
    <property type="match status" value="1"/>
</dbReference>
<dbReference type="NCBIfam" id="TIGR02788">
    <property type="entry name" value="VirB11"/>
    <property type="match status" value="1"/>
</dbReference>
<proteinExistence type="inferred from homology"/>
<dbReference type="Gene3D" id="3.30.450.90">
    <property type="match status" value="1"/>
</dbReference>
<dbReference type="InterPro" id="IPR003593">
    <property type="entry name" value="AAA+_ATPase"/>
</dbReference>
<reference evidence="3" key="1">
    <citation type="submission" date="2018-08" db="EMBL/GenBank/DDBJ databases">
        <authorList>
            <person name="Ashton P.M."/>
            <person name="Dallman T."/>
            <person name="Nair S."/>
            <person name="De Pinna E."/>
            <person name="Peters T."/>
            <person name="Grant K."/>
        </authorList>
    </citation>
    <scope>NUCLEOTIDE SEQUENCE [LARGE SCALE GENOMIC DNA]</scope>
    <source>
        <strain evidence="3">294779</strain>
    </source>
</reference>
<name>A0A5Y1YE52_SALDZ</name>
<dbReference type="Pfam" id="PF00437">
    <property type="entry name" value="T2SSE"/>
    <property type="match status" value="1"/>
</dbReference>
<dbReference type="EMBL" id="AAIBIC010000038">
    <property type="protein sequence ID" value="ECC3916766.1"/>
    <property type="molecule type" value="Genomic_DNA"/>
</dbReference>
<evidence type="ECO:0000259" key="2">
    <source>
        <dbReference type="SMART" id="SM00382"/>
    </source>
</evidence>
<sequence length="339" mass="37950">MNGTSTINTFLKSTGLQPFLEQDGVTEIIVNRPFEIITESHEGWKYHDAPGASYSDLLDLAISINRYNESAEPLDAANPIKSLVMPAGERMQVIMPPACEAGCLSVTIRKPSLKRFSLDDYIQSGRFANVRFAGKTTAELTDTQRRLLDLSERARENDAGFKAFFQAAVDARLNFLVVGGTGSGKTTIAKAIADLFPRDRRIITIEDVHEMPLPYHRNHVHLFYKRGGVQARYLIEAAMRMKPDHIFLAELRGDEAWSYLEALNTGHEGSITTIHANNTYASFARLASIVKQSTVGLTLDYDFVLKTIKTSIDVVLFFNHTHMTEFYFDPAEKNRLLAA</sequence>
<dbReference type="PANTHER" id="PTHR30486:SF6">
    <property type="entry name" value="TYPE IV PILUS RETRACTATION ATPASE PILT"/>
    <property type="match status" value="1"/>
</dbReference>
<gene>
    <name evidence="3" type="primary">virB11</name>
    <name evidence="3" type="ORF">CTQ69_22890</name>
</gene>
<dbReference type="InterPro" id="IPR027417">
    <property type="entry name" value="P-loop_NTPase"/>
</dbReference>
<dbReference type="CDD" id="cd01130">
    <property type="entry name" value="VirB11-like_ATPase"/>
    <property type="match status" value="1"/>
</dbReference>
<dbReference type="GO" id="GO:0016887">
    <property type="term" value="F:ATP hydrolysis activity"/>
    <property type="evidence" value="ECO:0007669"/>
    <property type="project" value="InterPro"/>
</dbReference>
<dbReference type="Gene3D" id="3.40.50.300">
    <property type="entry name" value="P-loop containing nucleotide triphosphate hydrolases"/>
    <property type="match status" value="1"/>
</dbReference>
<organism evidence="3">
    <name type="scientific">Salmonella diarizonae</name>
    <dbReference type="NCBI Taxonomy" id="59204"/>
    <lineage>
        <taxon>Bacteria</taxon>
        <taxon>Pseudomonadati</taxon>
        <taxon>Pseudomonadota</taxon>
        <taxon>Gammaproteobacteria</taxon>
        <taxon>Enterobacterales</taxon>
        <taxon>Enterobacteriaceae</taxon>
        <taxon>Salmonella</taxon>
    </lineage>
</organism>
<evidence type="ECO:0000256" key="1">
    <source>
        <dbReference type="ARBA" id="ARBA00006611"/>
    </source>
</evidence>
<accession>A0A5Y1YE52</accession>
<dbReference type="GO" id="GO:0043684">
    <property type="term" value="C:type IV secretion system complex"/>
    <property type="evidence" value="ECO:0007669"/>
    <property type="project" value="InterPro"/>
</dbReference>
<protein>
    <submittedName>
        <fullName evidence="3">P-type DNA transfer ATPase VirB11</fullName>
    </submittedName>
</protein>
<comment type="similarity">
    <text evidence="1">Belongs to the GSP E family.</text>
</comment>
<dbReference type="AlphaFoldDB" id="A0A5Y1YE52"/>
<evidence type="ECO:0000313" key="3">
    <source>
        <dbReference type="EMBL" id="ECC3916766.1"/>
    </source>
</evidence>
<dbReference type="Proteomes" id="UP000839735">
    <property type="component" value="Unassembled WGS sequence"/>
</dbReference>
<dbReference type="InterPro" id="IPR014155">
    <property type="entry name" value="VirB11"/>
</dbReference>
<dbReference type="GO" id="GO:0044097">
    <property type="term" value="P:secretion by the type IV secretion system"/>
    <property type="evidence" value="ECO:0007669"/>
    <property type="project" value="InterPro"/>
</dbReference>